<dbReference type="AlphaFoldDB" id="A0A2S8ICV7"/>
<dbReference type="Proteomes" id="UP000238206">
    <property type="component" value="Unassembled WGS sequence"/>
</dbReference>
<dbReference type="InterPro" id="IPR009734">
    <property type="entry name" value="Myoviridae_GpU"/>
</dbReference>
<protein>
    <submittedName>
        <fullName evidence="1">Phage tail protein</fullName>
    </submittedName>
</protein>
<evidence type="ECO:0000313" key="2">
    <source>
        <dbReference type="Proteomes" id="UP000238206"/>
    </source>
</evidence>
<comment type="caution">
    <text evidence="1">The sequence shown here is derived from an EMBL/GenBank/DDBJ whole genome shotgun (WGS) entry which is preliminary data.</text>
</comment>
<gene>
    <name evidence="1" type="ORF">C5615_30175</name>
</gene>
<accession>A0A2S8ICV7</accession>
<dbReference type="Pfam" id="PF06995">
    <property type="entry name" value="Phage_P2_GpU"/>
    <property type="match status" value="1"/>
</dbReference>
<reference evidence="1 2" key="1">
    <citation type="submission" date="2018-02" db="EMBL/GenBank/DDBJ databases">
        <title>Draft genome sequencing of Burkholderia cepacia Y14-15.</title>
        <authorList>
            <person name="Zheng B.-X."/>
        </authorList>
    </citation>
    <scope>NUCLEOTIDE SEQUENCE [LARGE SCALE GENOMIC DNA]</scope>
    <source>
        <strain evidence="1 2">Y14-15</strain>
    </source>
</reference>
<dbReference type="EMBL" id="PUIQ01000051">
    <property type="protein sequence ID" value="PQP12613.1"/>
    <property type="molecule type" value="Genomic_DNA"/>
</dbReference>
<sequence>MMLSLDQFVFSLQTAPYRELQRQRNWKHRTSSRVGTRDASQYTGAGDDTITLNGMVAADNGVGAIASLEELAAMGDAGDAYALVDGSGTIYGAYVIESLNETATYHTPEGIAKKIEFNLTLKRVTDETLAATQGDGSESGNAAKELLNDVRQVVKVATTVVDNVKNLSINSIKSAAIGVIGNMAPQAAAAAVKGLSTATGLELDEAIKAARQISTMNGDSIGSVVQFVLGKVSRDA</sequence>
<evidence type="ECO:0000313" key="1">
    <source>
        <dbReference type="EMBL" id="PQP12613.1"/>
    </source>
</evidence>
<name>A0A2S8ICV7_BURCE</name>
<proteinExistence type="predicted"/>
<organism evidence="1 2">
    <name type="scientific">Burkholderia cepacia</name>
    <name type="common">Pseudomonas cepacia</name>
    <dbReference type="NCBI Taxonomy" id="292"/>
    <lineage>
        <taxon>Bacteria</taxon>
        <taxon>Pseudomonadati</taxon>
        <taxon>Pseudomonadota</taxon>
        <taxon>Betaproteobacteria</taxon>
        <taxon>Burkholderiales</taxon>
        <taxon>Burkholderiaceae</taxon>
        <taxon>Burkholderia</taxon>
        <taxon>Burkholderia cepacia complex</taxon>
    </lineage>
</organism>